<dbReference type="SUPFAM" id="SSF88946">
    <property type="entry name" value="Sigma2 domain of RNA polymerase sigma factors"/>
    <property type="match status" value="1"/>
</dbReference>
<dbReference type="PANTHER" id="PTHR43133:SF8">
    <property type="entry name" value="RNA POLYMERASE SIGMA FACTOR HI_1459-RELATED"/>
    <property type="match status" value="1"/>
</dbReference>
<sequence length="158" mass="17098">MIVTPFEQVVTEHGPMVLRVCRAVLGPADAEDAWSETFLAALKAYPDLPADTNVQAWLVTIAHRKAVDVTRARARHPVPVGEVPDRPGRADAWNGDLWDALARLPDKQRLAVAYHYLAGLPYREIAEITGGTADAARRAAADGVKALRSGYPLEGAHS</sequence>
<evidence type="ECO:0000313" key="8">
    <source>
        <dbReference type="EMBL" id="KDN22199.1"/>
    </source>
</evidence>
<dbReference type="GO" id="GO:0016987">
    <property type="term" value="F:sigma factor activity"/>
    <property type="evidence" value="ECO:0007669"/>
    <property type="project" value="UniProtKB-KW"/>
</dbReference>
<dbReference type="Proteomes" id="UP000027345">
    <property type="component" value="Unassembled WGS sequence"/>
</dbReference>
<comment type="similarity">
    <text evidence="1">Belongs to the sigma-70 factor family. ECF subfamily.</text>
</comment>
<protein>
    <submittedName>
        <fullName evidence="8">RNA polymerase sigma24 factor</fullName>
    </submittedName>
</protein>
<keyword evidence="5" id="KW-0804">Transcription</keyword>
<evidence type="ECO:0000256" key="4">
    <source>
        <dbReference type="ARBA" id="ARBA00023125"/>
    </source>
</evidence>
<dbReference type="eggNOG" id="COG1595">
    <property type="taxonomic scope" value="Bacteria"/>
</dbReference>
<organism evidence="8 9">
    <name type="scientific">Amycolatopsis rifamycinica</name>
    <dbReference type="NCBI Taxonomy" id="287986"/>
    <lineage>
        <taxon>Bacteria</taxon>
        <taxon>Bacillati</taxon>
        <taxon>Actinomycetota</taxon>
        <taxon>Actinomycetes</taxon>
        <taxon>Pseudonocardiales</taxon>
        <taxon>Pseudonocardiaceae</taxon>
        <taxon>Amycolatopsis</taxon>
    </lineage>
</organism>
<reference evidence="8 9" key="1">
    <citation type="submission" date="2014-05" db="EMBL/GenBank/DDBJ databases">
        <title>Draft genome sequence of Amycolatopsis rifamycinica DSM 46095.</title>
        <authorList>
            <person name="Lal R."/>
            <person name="Saxena A."/>
            <person name="Kumari R."/>
            <person name="Mukherjee U."/>
            <person name="Singh P."/>
            <person name="Sangwan N."/>
            <person name="Mahato N.K."/>
        </authorList>
    </citation>
    <scope>NUCLEOTIDE SEQUENCE [LARGE SCALE GENOMIC DNA]</scope>
    <source>
        <strain evidence="8 9">DSM 46095</strain>
    </source>
</reference>
<evidence type="ECO:0000256" key="1">
    <source>
        <dbReference type="ARBA" id="ARBA00010641"/>
    </source>
</evidence>
<dbReference type="RefSeq" id="WP_043778555.1">
    <property type="nucleotide sequence ID" value="NZ_JMQI01000021.1"/>
</dbReference>
<feature type="domain" description="RNA polymerase sigma factor 70 region 4 type 2" evidence="7">
    <location>
        <begin position="96"/>
        <end position="147"/>
    </location>
</feature>
<dbReference type="InterPro" id="IPR013249">
    <property type="entry name" value="RNA_pol_sigma70_r4_t2"/>
</dbReference>
<dbReference type="Pfam" id="PF08281">
    <property type="entry name" value="Sigma70_r4_2"/>
    <property type="match status" value="1"/>
</dbReference>
<dbReference type="NCBIfam" id="TIGR02937">
    <property type="entry name" value="sigma70-ECF"/>
    <property type="match status" value="1"/>
</dbReference>
<dbReference type="InterPro" id="IPR039425">
    <property type="entry name" value="RNA_pol_sigma-70-like"/>
</dbReference>
<name>A0A066UDK2_9PSEU</name>
<dbReference type="GO" id="GO:0003677">
    <property type="term" value="F:DNA binding"/>
    <property type="evidence" value="ECO:0007669"/>
    <property type="project" value="UniProtKB-KW"/>
</dbReference>
<evidence type="ECO:0000259" key="7">
    <source>
        <dbReference type="Pfam" id="PF08281"/>
    </source>
</evidence>
<keyword evidence="2" id="KW-0805">Transcription regulation</keyword>
<gene>
    <name evidence="8" type="ORF">DV20_09795</name>
</gene>
<comment type="caution">
    <text evidence="8">The sequence shown here is derived from an EMBL/GenBank/DDBJ whole genome shotgun (WGS) entry which is preliminary data.</text>
</comment>
<keyword evidence="4" id="KW-0238">DNA-binding</keyword>
<evidence type="ECO:0000259" key="6">
    <source>
        <dbReference type="Pfam" id="PF04542"/>
    </source>
</evidence>
<evidence type="ECO:0000256" key="3">
    <source>
        <dbReference type="ARBA" id="ARBA00023082"/>
    </source>
</evidence>
<dbReference type="SUPFAM" id="SSF88659">
    <property type="entry name" value="Sigma3 and sigma4 domains of RNA polymerase sigma factors"/>
    <property type="match status" value="1"/>
</dbReference>
<evidence type="ECO:0000313" key="9">
    <source>
        <dbReference type="Proteomes" id="UP000027345"/>
    </source>
</evidence>
<dbReference type="GO" id="GO:0006352">
    <property type="term" value="P:DNA-templated transcription initiation"/>
    <property type="evidence" value="ECO:0007669"/>
    <property type="project" value="InterPro"/>
</dbReference>
<accession>A0A066UDK2</accession>
<dbReference type="Gene3D" id="1.10.10.10">
    <property type="entry name" value="Winged helix-like DNA-binding domain superfamily/Winged helix DNA-binding domain"/>
    <property type="match status" value="1"/>
</dbReference>
<dbReference type="InterPro" id="IPR036388">
    <property type="entry name" value="WH-like_DNA-bd_sf"/>
</dbReference>
<dbReference type="OrthoDB" id="9803203at2"/>
<dbReference type="AlphaFoldDB" id="A0A066UDK2"/>
<dbReference type="InterPro" id="IPR013325">
    <property type="entry name" value="RNA_pol_sigma_r2"/>
</dbReference>
<keyword evidence="3" id="KW-0731">Sigma factor</keyword>
<evidence type="ECO:0000256" key="2">
    <source>
        <dbReference type="ARBA" id="ARBA00023015"/>
    </source>
</evidence>
<dbReference type="InterPro" id="IPR013324">
    <property type="entry name" value="RNA_pol_sigma_r3/r4-like"/>
</dbReference>
<dbReference type="Gene3D" id="1.10.1740.10">
    <property type="match status" value="1"/>
</dbReference>
<dbReference type="STRING" id="287986.DV20_09795"/>
<evidence type="ECO:0000256" key="5">
    <source>
        <dbReference type="ARBA" id="ARBA00023163"/>
    </source>
</evidence>
<feature type="domain" description="RNA polymerase sigma-70 region 2" evidence="6">
    <location>
        <begin position="10"/>
        <end position="75"/>
    </location>
</feature>
<proteinExistence type="inferred from homology"/>
<dbReference type="InterPro" id="IPR007627">
    <property type="entry name" value="RNA_pol_sigma70_r2"/>
</dbReference>
<dbReference type="InterPro" id="IPR014284">
    <property type="entry name" value="RNA_pol_sigma-70_dom"/>
</dbReference>
<dbReference type="PANTHER" id="PTHR43133">
    <property type="entry name" value="RNA POLYMERASE ECF-TYPE SIGMA FACTO"/>
    <property type="match status" value="1"/>
</dbReference>
<dbReference type="EMBL" id="JMQI01000021">
    <property type="protein sequence ID" value="KDN22199.1"/>
    <property type="molecule type" value="Genomic_DNA"/>
</dbReference>
<keyword evidence="9" id="KW-1185">Reference proteome</keyword>
<dbReference type="Pfam" id="PF04542">
    <property type="entry name" value="Sigma70_r2"/>
    <property type="match status" value="1"/>
</dbReference>